<feature type="transmembrane region" description="Helical" evidence="5">
    <location>
        <begin position="115"/>
        <end position="132"/>
    </location>
</feature>
<organism evidence="7 8">
    <name type="scientific">Rhodosorus marinus</name>
    <dbReference type="NCBI Taxonomy" id="101924"/>
    <lineage>
        <taxon>Eukaryota</taxon>
        <taxon>Rhodophyta</taxon>
        <taxon>Stylonematophyceae</taxon>
        <taxon>Stylonematales</taxon>
        <taxon>Stylonemataceae</taxon>
        <taxon>Rhodosorus</taxon>
    </lineage>
</organism>
<evidence type="ECO:0000313" key="8">
    <source>
        <dbReference type="Proteomes" id="UP001157974"/>
    </source>
</evidence>
<evidence type="ECO:0000256" key="1">
    <source>
        <dbReference type="ARBA" id="ARBA00004141"/>
    </source>
</evidence>
<dbReference type="Pfam" id="PF03208">
    <property type="entry name" value="PRA1"/>
    <property type="match status" value="1"/>
</dbReference>
<dbReference type="PANTHER" id="PTHR19317">
    <property type="entry name" value="PRENYLATED RAB ACCEPTOR 1-RELATED"/>
    <property type="match status" value="1"/>
</dbReference>
<accession>A0AAV8USL2</accession>
<dbReference type="Proteomes" id="UP001157974">
    <property type="component" value="Unassembled WGS sequence"/>
</dbReference>
<evidence type="ECO:0000256" key="5">
    <source>
        <dbReference type="RuleBase" id="RU363107"/>
    </source>
</evidence>
<keyword evidence="3 5" id="KW-1133">Transmembrane helix</keyword>
<evidence type="ECO:0000313" key="7">
    <source>
        <dbReference type="EMBL" id="KAJ8905049.1"/>
    </source>
</evidence>
<name>A0AAV8USL2_9RHOD</name>
<gene>
    <name evidence="7" type="ORF">NDN08_001561</name>
</gene>
<evidence type="ECO:0000256" key="2">
    <source>
        <dbReference type="ARBA" id="ARBA00022692"/>
    </source>
</evidence>
<keyword evidence="8" id="KW-1185">Reference proteome</keyword>
<dbReference type="GO" id="GO:0016020">
    <property type="term" value="C:membrane"/>
    <property type="evidence" value="ECO:0007669"/>
    <property type="project" value="UniProtKB-SubCell"/>
</dbReference>
<dbReference type="AlphaFoldDB" id="A0AAV8USL2"/>
<comment type="subcellular location">
    <subcellularLocation>
        <location evidence="1 5">Membrane</location>
        <topology evidence="1 5">Multi-pass membrane protein</topology>
    </subcellularLocation>
</comment>
<sequence>MSDFTALNVSEEKQEEEVGGGDMVMGSDRDLTGGRLSLGSWGSNSILETVQNSVKSVFADSKPWGEFANTKNMSMPSFSDLRDRIIENFKYYKSNYVVILLVLSAFAILSNPLSLLGLAMVAVGYFYMFMYSQSNLKIAGVELDTSQKKTIALVLFGCVVFWVTGAGATFSTLLTTVGIFGGLHAALKRSPNEADFETSFSPSAV</sequence>
<feature type="transmembrane region" description="Helical" evidence="5">
    <location>
        <begin position="91"/>
        <end position="109"/>
    </location>
</feature>
<comment type="similarity">
    <text evidence="5">Belongs to the PRA1 family.</text>
</comment>
<dbReference type="InterPro" id="IPR004895">
    <property type="entry name" value="Prenylated_rab_accept_PRA1"/>
</dbReference>
<keyword evidence="4 5" id="KW-0472">Membrane</keyword>
<evidence type="ECO:0000256" key="3">
    <source>
        <dbReference type="ARBA" id="ARBA00022989"/>
    </source>
</evidence>
<evidence type="ECO:0000256" key="6">
    <source>
        <dbReference type="SAM" id="MobiDB-lite"/>
    </source>
</evidence>
<feature type="transmembrane region" description="Helical" evidence="5">
    <location>
        <begin position="153"/>
        <end position="180"/>
    </location>
</feature>
<comment type="caution">
    <text evidence="7">The sequence shown here is derived from an EMBL/GenBank/DDBJ whole genome shotgun (WGS) entry which is preliminary data.</text>
</comment>
<proteinExistence type="inferred from homology"/>
<feature type="region of interest" description="Disordered" evidence="6">
    <location>
        <begin position="1"/>
        <end position="24"/>
    </location>
</feature>
<dbReference type="EMBL" id="JAMWBK010000005">
    <property type="protein sequence ID" value="KAJ8905049.1"/>
    <property type="molecule type" value="Genomic_DNA"/>
</dbReference>
<reference evidence="7 8" key="1">
    <citation type="journal article" date="2023" name="Nat. Commun.">
        <title>Origin of minicircular mitochondrial genomes in red algae.</title>
        <authorList>
            <person name="Lee Y."/>
            <person name="Cho C.H."/>
            <person name="Lee Y.M."/>
            <person name="Park S.I."/>
            <person name="Yang J.H."/>
            <person name="West J.A."/>
            <person name="Bhattacharya D."/>
            <person name="Yoon H.S."/>
        </authorList>
    </citation>
    <scope>NUCLEOTIDE SEQUENCE [LARGE SCALE GENOMIC DNA]</scope>
    <source>
        <strain evidence="7 8">CCMP1338</strain>
        <tissue evidence="7">Whole cell</tissue>
    </source>
</reference>
<keyword evidence="2 5" id="KW-0812">Transmembrane</keyword>
<dbReference type="GO" id="GO:0005794">
    <property type="term" value="C:Golgi apparatus"/>
    <property type="evidence" value="ECO:0007669"/>
    <property type="project" value="TreeGrafter"/>
</dbReference>
<evidence type="ECO:0000256" key="4">
    <source>
        <dbReference type="ARBA" id="ARBA00023136"/>
    </source>
</evidence>
<dbReference type="PANTHER" id="PTHR19317:SF0">
    <property type="entry name" value="PRENYLATED RAB ACCEPTOR PROTEIN 1"/>
    <property type="match status" value="1"/>
</dbReference>
<protein>
    <recommendedName>
        <fullName evidence="5">PRA1 family protein</fullName>
    </recommendedName>
</protein>